<dbReference type="GO" id="GO:0016747">
    <property type="term" value="F:acyltransferase activity, transferring groups other than amino-acyl groups"/>
    <property type="evidence" value="ECO:0007669"/>
    <property type="project" value="InterPro"/>
</dbReference>
<reference evidence="2" key="1">
    <citation type="submission" date="2023-08" db="EMBL/GenBank/DDBJ databases">
        <title>Complete genome sequence of Shewanella oncorhynchi Z-P2, a siderophore putrebactin-producing bacterium.</title>
        <authorList>
            <person name="Zhang Y."/>
        </authorList>
    </citation>
    <scope>NUCLEOTIDE SEQUENCE</scope>
    <source>
        <strain evidence="2">Z-P2</strain>
    </source>
</reference>
<evidence type="ECO:0000313" key="2">
    <source>
        <dbReference type="EMBL" id="WMB75048.1"/>
    </source>
</evidence>
<evidence type="ECO:0000259" key="1">
    <source>
        <dbReference type="PROSITE" id="PS51186"/>
    </source>
</evidence>
<dbReference type="AlphaFoldDB" id="A0AA50KHM4"/>
<dbReference type="RefSeq" id="WP_158683085.1">
    <property type="nucleotide sequence ID" value="NZ_CP132914.1"/>
</dbReference>
<sequence>MSNVSLINLKTSDTTTLQRLLQLYYFDSTSWSKEDIGIDGLYDGSTASDLESYVNSQEAKAYLIWVNEVLIGFVLLEWVEDEKRLIWELADLFILPKYRGGWIALEVVRQIFEQISTPILVATFKENELALRFFKAVSKRLQLNSVRELIEDETTPFYTFIINEHI</sequence>
<gene>
    <name evidence="2" type="ORF">RA178_10740</name>
</gene>
<dbReference type="Pfam" id="PF00583">
    <property type="entry name" value="Acetyltransf_1"/>
    <property type="match status" value="1"/>
</dbReference>
<proteinExistence type="predicted"/>
<dbReference type="CDD" id="cd04301">
    <property type="entry name" value="NAT_SF"/>
    <property type="match status" value="1"/>
</dbReference>
<dbReference type="SUPFAM" id="SSF55729">
    <property type="entry name" value="Acyl-CoA N-acyltransferases (Nat)"/>
    <property type="match status" value="1"/>
</dbReference>
<dbReference type="PROSITE" id="PS51186">
    <property type="entry name" value="GNAT"/>
    <property type="match status" value="1"/>
</dbReference>
<keyword evidence="2" id="KW-0012">Acyltransferase</keyword>
<dbReference type="InterPro" id="IPR016181">
    <property type="entry name" value="Acyl_CoA_acyltransferase"/>
</dbReference>
<name>A0AA50KHM4_9GAMM</name>
<dbReference type="InterPro" id="IPR000182">
    <property type="entry name" value="GNAT_dom"/>
</dbReference>
<dbReference type="KEGG" id="sog:RA178_10740"/>
<protein>
    <submittedName>
        <fullName evidence="2">GNAT family N-acetyltransferase</fullName>
        <ecNumber evidence="2">2.3.1.-</ecNumber>
    </submittedName>
</protein>
<feature type="domain" description="N-acetyltransferase" evidence="1">
    <location>
        <begin position="7"/>
        <end position="166"/>
    </location>
</feature>
<dbReference type="EMBL" id="CP132914">
    <property type="protein sequence ID" value="WMB75048.1"/>
    <property type="molecule type" value="Genomic_DNA"/>
</dbReference>
<accession>A0AA50KHM4</accession>
<organism evidence="2">
    <name type="scientific">Shewanella oncorhynchi</name>
    <dbReference type="NCBI Taxonomy" id="2726434"/>
    <lineage>
        <taxon>Bacteria</taxon>
        <taxon>Pseudomonadati</taxon>
        <taxon>Pseudomonadota</taxon>
        <taxon>Gammaproteobacteria</taxon>
        <taxon>Alteromonadales</taxon>
        <taxon>Shewanellaceae</taxon>
        <taxon>Shewanella</taxon>
    </lineage>
</organism>
<dbReference type="Gene3D" id="3.40.630.30">
    <property type="match status" value="1"/>
</dbReference>
<dbReference type="Proteomes" id="UP001236800">
    <property type="component" value="Chromosome"/>
</dbReference>
<dbReference type="GeneID" id="301339665"/>
<keyword evidence="2" id="KW-0808">Transferase</keyword>
<dbReference type="EC" id="2.3.1.-" evidence="2"/>